<accession>A0A081NGE7</accession>
<dbReference type="AlphaFoldDB" id="A0A081NGE7"/>
<dbReference type="Proteomes" id="UP000028073">
    <property type="component" value="Unassembled WGS sequence"/>
</dbReference>
<name>A0A081NGE7_9GAMM</name>
<dbReference type="InterPro" id="IPR010775">
    <property type="entry name" value="DUF1365"/>
</dbReference>
<dbReference type="EMBL" id="JOKH01000003">
    <property type="protein sequence ID" value="KEQ17520.1"/>
    <property type="molecule type" value="Genomic_DNA"/>
</dbReference>
<evidence type="ECO:0000313" key="2">
    <source>
        <dbReference type="Proteomes" id="UP000028073"/>
    </source>
</evidence>
<dbReference type="Pfam" id="PF07103">
    <property type="entry name" value="DUF1365"/>
    <property type="match status" value="1"/>
</dbReference>
<dbReference type="STRING" id="1137799.GZ78_17365"/>
<organism evidence="1 2">
    <name type="scientific">Endozoicomonas numazuensis</name>
    <dbReference type="NCBI Taxonomy" id="1137799"/>
    <lineage>
        <taxon>Bacteria</taxon>
        <taxon>Pseudomonadati</taxon>
        <taxon>Pseudomonadota</taxon>
        <taxon>Gammaproteobacteria</taxon>
        <taxon>Oceanospirillales</taxon>
        <taxon>Endozoicomonadaceae</taxon>
        <taxon>Endozoicomonas</taxon>
    </lineage>
</organism>
<evidence type="ECO:0008006" key="3">
    <source>
        <dbReference type="Google" id="ProtNLM"/>
    </source>
</evidence>
<evidence type="ECO:0000313" key="1">
    <source>
        <dbReference type="EMBL" id="KEQ17520.1"/>
    </source>
</evidence>
<dbReference type="PANTHER" id="PTHR33973:SF4">
    <property type="entry name" value="OS07G0153300 PROTEIN"/>
    <property type="match status" value="1"/>
</dbReference>
<reference evidence="1 2" key="1">
    <citation type="submission" date="2014-06" db="EMBL/GenBank/DDBJ databases">
        <title>Whole Genome Sequences of Three Symbiotic Endozoicomonas Bacteria.</title>
        <authorList>
            <person name="Neave M.J."/>
            <person name="Apprill A."/>
            <person name="Voolstra C.R."/>
        </authorList>
    </citation>
    <scope>NUCLEOTIDE SEQUENCE [LARGE SCALE GENOMIC DNA]</scope>
    <source>
        <strain evidence="1 2">DSM 25634</strain>
    </source>
</reference>
<sequence length="270" mass="31446">MNSAVYWGHLMHNRIRPRKHRFAYRVASWLVDLDELDTLHQRFRFFSVDRFNLLSFFRKDFGDGSGRDLKVQVEGLLAENEVPAPARILMFCYPRVLGYAFNPLTVYYCFSSEQKLLALIYEVTNTFGERHSYVIPAEKAKDGQVFFHQAVEKQLHVSPFFNTDCQYGFRVQLPGKTIKLSINLNNDEGKLFAAVFKGTRQTLSDFNILKQLLVLPLQAIKVILAIHWEALRLFFKGIKVVRHVPKARFFSWSRGWSGHPDRQEQKNQSG</sequence>
<dbReference type="eggNOG" id="COG3496">
    <property type="taxonomic scope" value="Bacteria"/>
</dbReference>
<proteinExistence type="predicted"/>
<keyword evidence="2" id="KW-1185">Reference proteome</keyword>
<dbReference type="PANTHER" id="PTHR33973">
    <property type="entry name" value="OS07G0153300 PROTEIN"/>
    <property type="match status" value="1"/>
</dbReference>
<comment type="caution">
    <text evidence="1">The sequence shown here is derived from an EMBL/GenBank/DDBJ whole genome shotgun (WGS) entry which is preliminary data.</text>
</comment>
<gene>
    <name evidence="1" type="ORF">GZ78_17365</name>
</gene>
<protein>
    <recommendedName>
        <fullName evidence="3">DUF1365 domain-containing protein</fullName>
    </recommendedName>
</protein>